<dbReference type="InterPro" id="IPR051531">
    <property type="entry name" value="N-acetyltransferase"/>
</dbReference>
<comment type="caution">
    <text evidence="5">The sequence shown here is derived from an EMBL/GenBank/DDBJ whole genome shotgun (WGS) entry which is preliminary data.</text>
</comment>
<dbReference type="Gene3D" id="3.40.630.30">
    <property type="match status" value="1"/>
</dbReference>
<dbReference type="InterPro" id="IPR016181">
    <property type="entry name" value="Acyl_CoA_acyltransferase"/>
</dbReference>
<evidence type="ECO:0000256" key="3">
    <source>
        <dbReference type="ARBA" id="ARBA00038502"/>
    </source>
</evidence>
<keyword evidence="6" id="KW-1185">Reference proteome</keyword>
<reference evidence="5 6" key="1">
    <citation type="submission" date="2018-10" db="EMBL/GenBank/DDBJ databases">
        <title>Genomic Encyclopedia of Type Strains, Phase IV (KMG-IV): sequencing the most valuable type-strain genomes for metagenomic binning, comparative biology and taxonomic classification.</title>
        <authorList>
            <person name="Goeker M."/>
        </authorList>
    </citation>
    <scope>NUCLEOTIDE SEQUENCE [LARGE SCALE GENOMIC DNA]</scope>
    <source>
        <strain evidence="5 6">DSM 5079</strain>
    </source>
</reference>
<dbReference type="PANTHER" id="PTHR43792">
    <property type="entry name" value="GNAT FAMILY, PUTATIVE (AFU_ORTHOLOGUE AFUA_3G00765)-RELATED-RELATED"/>
    <property type="match status" value="1"/>
</dbReference>
<comment type="similarity">
    <text evidence="3">Belongs to the acetyltransferase family. RimJ subfamily.</text>
</comment>
<evidence type="ECO:0000256" key="2">
    <source>
        <dbReference type="ARBA" id="ARBA00023315"/>
    </source>
</evidence>
<dbReference type="SUPFAM" id="SSF55729">
    <property type="entry name" value="Acyl-CoA N-acyltransferases (Nat)"/>
    <property type="match status" value="1"/>
</dbReference>
<dbReference type="InterPro" id="IPR000182">
    <property type="entry name" value="GNAT_dom"/>
</dbReference>
<evidence type="ECO:0000256" key="1">
    <source>
        <dbReference type="ARBA" id="ARBA00022679"/>
    </source>
</evidence>
<dbReference type="Proteomes" id="UP000267341">
    <property type="component" value="Unassembled WGS sequence"/>
</dbReference>
<dbReference type="GeneID" id="66904817"/>
<keyword evidence="1" id="KW-0808">Transferase</keyword>
<dbReference type="PANTHER" id="PTHR43792:SF8">
    <property type="entry name" value="[RIBOSOMAL PROTEIN US5]-ALANINE N-ACETYLTRANSFERASE"/>
    <property type="match status" value="1"/>
</dbReference>
<dbReference type="RefSeq" id="WP_120816909.1">
    <property type="nucleotide sequence ID" value="NZ_RBIZ01000004.1"/>
</dbReference>
<keyword evidence="2" id="KW-0012">Acyltransferase</keyword>
<evidence type="ECO:0000259" key="4">
    <source>
        <dbReference type="PROSITE" id="PS51186"/>
    </source>
</evidence>
<evidence type="ECO:0000313" key="5">
    <source>
        <dbReference type="EMBL" id="RKR54651.1"/>
    </source>
</evidence>
<dbReference type="EMBL" id="RBIZ01000004">
    <property type="protein sequence ID" value="RKR54651.1"/>
    <property type="molecule type" value="Genomic_DNA"/>
</dbReference>
<gene>
    <name evidence="5" type="ORF">C7387_2818</name>
</gene>
<evidence type="ECO:0000313" key="6">
    <source>
        <dbReference type="Proteomes" id="UP000267341"/>
    </source>
</evidence>
<organism evidence="5 6">
    <name type="scientific">Yokenella regensburgei</name>
    <dbReference type="NCBI Taxonomy" id="158877"/>
    <lineage>
        <taxon>Bacteria</taxon>
        <taxon>Pseudomonadati</taxon>
        <taxon>Pseudomonadota</taxon>
        <taxon>Gammaproteobacteria</taxon>
        <taxon>Enterobacterales</taxon>
        <taxon>Enterobacteriaceae</taxon>
        <taxon>Yokenella</taxon>
    </lineage>
</organism>
<name>A0ABX9RXM7_9ENTR</name>
<dbReference type="Pfam" id="PF13302">
    <property type="entry name" value="Acetyltransf_3"/>
    <property type="match status" value="1"/>
</dbReference>
<dbReference type="PROSITE" id="PS51186">
    <property type="entry name" value="GNAT"/>
    <property type="match status" value="1"/>
</dbReference>
<sequence length="191" mass="22226">MKDQKIKLFSTERTDVYCLTESFSQTMQAFLIKNKEKFAPFEPLRSEDYFYESSIRQRISASWVDYEAKKCLLLVFTLKDSAEIIGSVNFTNFIYGVFQAGYLGFSLDKNHEGKGLMHEVLSFSIDYVHQQYGLHRIMANHLADNQRSKNTLAKLGFVQEGFARSYLKINGMWQDHVLNSYVFPVDEQEPQ</sequence>
<feature type="domain" description="N-acetyltransferase" evidence="4">
    <location>
        <begin position="28"/>
        <end position="184"/>
    </location>
</feature>
<accession>A0ABX9RXM7</accession>
<proteinExistence type="inferred from homology"/>
<protein>
    <submittedName>
        <fullName evidence="5">Ribosomal-protein-alanine N-acetyltransferase</fullName>
    </submittedName>
</protein>